<dbReference type="Pfam" id="PF14343">
    <property type="entry name" value="PrcB_C"/>
    <property type="match status" value="1"/>
</dbReference>
<reference evidence="2" key="1">
    <citation type="journal article" date="2014" name="Int. J. Syst. Evol. Microbiol.">
        <title>Complete genome sequence of Corynebacterium casei LMG S-19264T (=DSM 44701T), isolated from a smear-ripened cheese.</title>
        <authorList>
            <consortium name="US DOE Joint Genome Institute (JGI-PGF)"/>
            <person name="Walter F."/>
            <person name="Albersmeier A."/>
            <person name="Kalinowski J."/>
            <person name="Ruckert C."/>
        </authorList>
    </citation>
    <scope>NUCLEOTIDE SEQUENCE</scope>
    <source>
        <strain evidence="2">JCM 31311</strain>
    </source>
</reference>
<dbReference type="Proteomes" id="UP000603865">
    <property type="component" value="Unassembled WGS sequence"/>
</dbReference>
<proteinExistence type="predicted"/>
<reference evidence="2" key="2">
    <citation type="submission" date="2020-09" db="EMBL/GenBank/DDBJ databases">
        <authorList>
            <person name="Sun Q."/>
            <person name="Ohkuma M."/>
        </authorList>
    </citation>
    <scope>NUCLEOTIDE SEQUENCE</scope>
    <source>
        <strain evidence="2">JCM 31311</strain>
    </source>
</reference>
<feature type="domain" description="PrcB C-terminal" evidence="1">
    <location>
        <begin position="283"/>
        <end position="339"/>
    </location>
</feature>
<dbReference type="EMBL" id="BMQL01000001">
    <property type="protein sequence ID" value="GGQ94402.1"/>
    <property type="molecule type" value="Genomic_DNA"/>
</dbReference>
<gene>
    <name evidence="2" type="ORF">GCM10008957_03180</name>
</gene>
<keyword evidence="3" id="KW-1185">Reference proteome</keyword>
<evidence type="ECO:0000313" key="3">
    <source>
        <dbReference type="Proteomes" id="UP000603865"/>
    </source>
</evidence>
<evidence type="ECO:0000313" key="2">
    <source>
        <dbReference type="EMBL" id="GGQ94402.1"/>
    </source>
</evidence>
<dbReference type="RefSeq" id="WP_189087721.1">
    <property type="nucleotide sequence ID" value="NZ_BMQL01000001.1"/>
</dbReference>
<comment type="caution">
    <text evidence="2">The sequence shown here is derived from an EMBL/GenBank/DDBJ whole genome shotgun (WGS) entry which is preliminary data.</text>
</comment>
<accession>A0A918BV85</accession>
<protein>
    <recommendedName>
        <fullName evidence="1">PrcB C-terminal domain-containing protein</fullName>
    </recommendedName>
</protein>
<evidence type="ECO:0000259" key="1">
    <source>
        <dbReference type="Pfam" id="PF14343"/>
    </source>
</evidence>
<organism evidence="2 3">
    <name type="scientific">Deinococcus ruber</name>
    <dbReference type="NCBI Taxonomy" id="1848197"/>
    <lineage>
        <taxon>Bacteria</taxon>
        <taxon>Thermotogati</taxon>
        <taxon>Deinococcota</taxon>
        <taxon>Deinococci</taxon>
        <taxon>Deinococcales</taxon>
        <taxon>Deinococcaceae</taxon>
        <taxon>Deinococcus</taxon>
    </lineage>
</organism>
<dbReference type="PROSITE" id="PS51257">
    <property type="entry name" value="PROKAR_LIPOPROTEIN"/>
    <property type="match status" value="1"/>
</dbReference>
<dbReference type="InterPro" id="IPR025748">
    <property type="entry name" value="PrcB_C_dom"/>
</dbReference>
<name>A0A918BV85_9DEIO</name>
<dbReference type="AlphaFoldDB" id="A0A918BV85"/>
<sequence>MKKTVGASLILGLGLLSGCSTQGIGNLAVHEALFYGGSTDRIAWVYGTLDTGTYGLKLGDASTTLRSQISGDSLALPGTLSVDGKAVYRGRTSPTTPRINVLRTGTSYSVQALGDVSAVYVVSGGGWSKLSGPVSAGQTILAGATPNNGLRGAGDLTDAEADAVAGQLSSQGTLAVAVLPASTLPDSALKTEPDLVEGNHKLTGLYIQAGVGTSITGGTVTTPSTPTNSAGVRQLASGSNAAARSFQVIVSRDSTALNTLSALAYGNQSGAGGLPAPVAGRSVVGVFLGTRPTGGYSVSLASAQVVGGVLQLSVNVVAPGPGVITTQALTSPWVALEVPGSFTSVVVRDAATGQLLK</sequence>